<proteinExistence type="predicted"/>
<sequence length="65" mass="7038">QPHHTITQRGQQGRSRAIFMACPAVSLAHDRGNHQGAITKISFLGQRCREESRGSVAAPGKSSVR</sequence>
<gene>
    <name evidence="1" type="ORF">SPRG_19534</name>
</gene>
<accession>A0A067CPV1</accession>
<dbReference type="GeneID" id="24140880"/>
<name>A0A067CPV1_SAPPC</name>
<evidence type="ECO:0000313" key="2">
    <source>
        <dbReference type="Proteomes" id="UP000030745"/>
    </source>
</evidence>
<dbReference type="Proteomes" id="UP000030745">
    <property type="component" value="Unassembled WGS sequence"/>
</dbReference>
<protein>
    <submittedName>
        <fullName evidence="1">Uncharacterized protein</fullName>
    </submittedName>
</protein>
<reference evidence="1 2" key="1">
    <citation type="journal article" date="2013" name="PLoS Genet.">
        <title>Distinctive expansion of potential virulence genes in the genome of the oomycete fish pathogen Saprolegnia parasitica.</title>
        <authorList>
            <person name="Jiang R.H."/>
            <person name="de Bruijn I."/>
            <person name="Haas B.J."/>
            <person name="Belmonte R."/>
            <person name="Lobach L."/>
            <person name="Christie J."/>
            <person name="van den Ackerveken G."/>
            <person name="Bottin A."/>
            <person name="Bulone V."/>
            <person name="Diaz-Moreno S.M."/>
            <person name="Dumas B."/>
            <person name="Fan L."/>
            <person name="Gaulin E."/>
            <person name="Govers F."/>
            <person name="Grenville-Briggs L.J."/>
            <person name="Horner N.R."/>
            <person name="Levin J.Z."/>
            <person name="Mammella M."/>
            <person name="Meijer H.J."/>
            <person name="Morris P."/>
            <person name="Nusbaum C."/>
            <person name="Oome S."/>
            <person name="Phillips A.J."/>
            <person name="van Rooyen D."/>
            <person name="Rzeszutek E."/>
            <person name="Saraiva M."/>
            <person name="Secombes C.J."/>
            <person name="Seidl M.F."/>
            <person name="Snel B."/>
            <person name="Stassen J.H."/>
            <person name="Sykes S."/>
            <person name="Tripathy S."/>
            <person name="van den Berg H."/>
            <person name="Vega-Arreguin J.C."/>
            <person name="Wawra S."/>
            <person name="Young S.K."/>
            <person name="Zeng Q."/>
            <person name="Dieguez-Uribeondo J."/>
            <person name="Russ C."/>
            <person name="Tyler B.M."/>
            <person name="van West P."/>
        </authorList>
    </citation>
    <scope>NUCLEOTIDE SEQUENCE [LARGE SCALE GENOMIC DNA]</scope>
    <source>
        <strain evidence="1 2">CBS 223.65</strain>
    </source>
</reference>
<dbReference type="VEuPathDB" id="FungiDB:SPRG_19534"/>
<feature type="non-terminal residue" evidence="1">
    <location>
        <position position="1"/>
    </location>
</feature>
<dbReference type="RefSeq" id="XP_012198100.1">
    <property type="nucleotide sequence ID" value="XM_012342710.1"/>
</dbReference>
<dbReference type="KEGG" id="spar:SPRG_19534"/>
<dbReference type="AlphaFoldDB" id="A0A067CPV1"/>
<evidence type="ECO:0000313" key="1">
    <source>
        <dbReference type="EMBL" id="KDO31255.1"/>
    </source>
</evidence>
<organism evidence="1 2">
    <name type="scientific">Saprolegnia parasitica (strain CBS 223.65)</name>
    <dbReference type="NCBI Taxonomy" id="695850"/>
    <lineage>
        <taxon>Eukaryota</taxon>
        <taxon>Sar</taxon>
        <taxon>Stramenopiles</taxon>
        <taxon>Oomycota</taxon>
        <taxon>Saprolegniomycetes</taxon>
        <taxon>Saprolegniales</taxon>
        <taxon>Saprolegniaceae</taxon>
        <taxon>Saprolegnia</taxon>
    </lineage>
</organism>
<dbReference type="EMBL" id="KK583198">
    <property type="protein sequence ID" value="KDO31255.1"/>
    <property type="molecule type" value="Genomic_DNA"/>
</dbReference>
<keyword evidence="2" id="KW-1185">Reference proteome</keyword>